<dbReference type="AlphaFoldDB" id="A0A4U8UKV9"/>
<sequence length="841" mass="94905">MATGGFDLKSTTNKGEYSFFALHRRGVLVIRKGIRSNSSPEGTHWQVVDDIASEENSGDVEQISKITCSHSYGNLIAITWDGRLFYRFGITADRREGTAWSKIELPVSSPIVDICLGRNALWMSSATGTLWFRKVINRTIGAHYELNTKTPESYVAMGDRMCRIAVSKDDRVLAIDKADEKLFLRSNVSANELSGRQWIEIVATGNKENISWNQVDLGNLNLTDHGFPRLWTDPHFVKQTRSTISDRRSEWRALIVERLDALADQVWNTSRDHPCPYNHSGQRSLSIDGMTEQTSQWVLKASVQVIVLPSKNQNRKTGMAILAMNSFSEGYLQIDYKDKTQFKASFKQILCVSAASVSQGKASLKIVLAADSSSSKDNKGLTLNFSFDGEDERDKWKTQMQKIVLALVQSEPRSIDKRCMWFVDSQGSPRVGFLSTLQIGQEPEKVELVPLDKCRFLQLPGHFMAVSSSNGLAYGISSDGELWCLSKDFDLMREIDVDLDLVQTDTVTEIIYEHEKKSRLSGFCTFNGRANGLYFAWSDKTELVQKRKEDCRLPSREWSWLDPDWLLVPAPEGSKEPESGWVYAKNFGEEYDRADGWVRRREWRRRRHFSSKAPWVRIDAPPIAHVKVQNDRSWPLFLWVLSIDGDLLCRTGITTTNHCGAAWMEIVCNEPLARISPAWNCCIWALTTSARILCRHATDIADMFTCDWAEVESPVLVNTPESHPIAITATGAAVWVILNDDPSILYKRIGITLTNPEGTSWMRVKSPLEISSIATSSTGYLYAVLIHNQTLLPVTAMLKEIVTEKAKKKKGKGKQNVEEVERVAVWEHGISEEQINSLSVD</sequence>
<gene>
    <name evidence="3" type="ORF">L596_001121</name>
</gene>
<dbReference type="PANTHER" id="PTHR23250">
    <property type="entry name" value="DYSFERLIN-RELATED"/>
    <property type="match status" value="1"/>
</dbReference>
<reference evidence="3 4" key="2">
    <citation type="journal article" date="2019" name="G3 (Bethesda)">
        <title>Hybrid Assembly of the Genome of the Entomopathogenic Nematode Steinernema carpocapsae Identifies the X-Chromosome.</title>
        <authorList>
            <person name="Serra L."/>
            <person name="Macchietto M."/>
            <person name="Macias-Munoz A."/>
            <person name="McGill C.J."/>
            <person name="Rodriguez I.M."/>
            <person name="Rodriguez B."/>
            <person name="Murad R."/>
            <person name="Mortazavi A."/>
        </authorList>
    </citation>
    <scope>NUCLEOTIDE SEQUENCE [LARGE SCALE GENOMIC DNA]</scope>
    <source>
        <strain evidence="3 4">ALL</strain>
    </source>
</reference>
<dbReference type="GO" id="GO:0098588">
    <property type="term" value="C:bounding membrane of organelle"/>
    <property type="evidence" value="ECO:0007669"/>
    <property type="project" value="UniProtKB-ARBA"/>
</dbReference>
<reference evidence="3 4" key="1">
    <citation type="journal article" date="2015" name="Genome Biol.">
        <title>Comparative genomics of Steinernema reveals deeply conserved gene regulatory networks.</title>
        <authorList>
            <person name="Dillman A.R."/>
            <person name="Macchietto M."/>
            <person name="Porter C.F."/>
            <person name="Rogers A."/>
            <person name="Williams B."/>
            <person name="Antoshechkin I."/>
            <person name="Lee M.M."/>
            <person name="Goodwin Z."/>
            <person name="Lu X."/>
            <person name="Lewis E.E."/>
            <person name="Goodrich-Blair H."/>
            <person name="Stock S.P."/>
            <person name="Adams B.J."/>
            <person name="Sternberg P.W."/>
            <person name="Mortazavi A."/>
        </authorList>
    </citation>
    <scope>NUCLEOTIDE SEQUENCE [LARGE SCALE GENOMIC DNA]</scope>
    <source>
        <strain evidence="3 4">ALL</strain>
    </source>
</reference>
<comment type="caution">
    <text evidence="3">The sequence shown here is derived from an EMBL/GenBank/DDBJ whole genome shotgun (WGS) entry which is preliminary data.</text>
</comment>
<protein>
    <recommendedName>
        <fullName evidence="2">TECPR1-like DysF domain-containing protein</fullName>
    </recommendedName>
</protein>
<dbReference type="Pfam" id="PF06398">
    <property type="entry name" value="Pex24p"/>
    <property type="match status" value="1"/>
</dbReference>
<keyword evidence="4" id="KW-1185">Reference proteome</keyword>
<organism evidence="3 4">
    <name type="scientific">Steinernema carpocapsae</name>
    <name type="common">Entomopathogenic nematode</name>
    <dbReference type="NCBI Taxonomy" id="34508"/>
    <lineage>
        <taxon>Eukaryota</taxon>
        <taxon>Metazoa</taxon>
        <taxon>Ecdysozoa</taxon>
        <taxon>Nematoda</taxon>
        <taxon>Chromadorea</taxon>
        <taxon>Rhabditida</taxon>
        <taxon>Tylenchina</taxon>
        <taxon>Panagrolaimomorpha</taxon>
        <taxon>Strongyloidoidea</taxon>
        <taxon>Steinernematidae</taxon>
        <taxon>Steinernema</taxon>
    </lineage>
</organism>
<dbReference type="EMBL" id="CM016762">
    <property type="protein sequence ID" value="TMS33371.1"/>
    <property type="molecule type" value="Genomic_DNA"/>
</dbReference>
<evidence type="ECO:0000256" key="1">
    <source>
        <dbReference type="ARBA" id="ARBA00022737"/>
    </source>
</evidence>
<dbReference type="OrthoDB" id="72441at2759"/>
<evidence type="ECO:0000313" key="4">
    <source>
        <dbReference type="Proteomes" id="UP000298663"/>
    </source>
</evidence>
<proteinExistence type="predicted"/>
<dbReference type="SMART" id="SM00706">
    <property type="entry name" value="TECPR"/>
    <property type="match status" value="6"/>
</dbReference>
<dbReference type="PANTHER" id="PTHR23250:SF1">
    <property type="entry name" value="TECTONIN BETA-PROPELLER REPEAT-CONTAINING PROTEIN 1"/>
    <property type="match status" value="1"/>
</dbReference>
<name>A0A4U8UKV9_STECR</name>
<dbReference type="InterPro" id="IPR010482">
    <property type="entry name" value="TECPR1-like_DysF"/>
</dbReference>
<evidence type="ECO:0000259" key="2">
    <source>
        <dbReference type="Pfam" id="PF06398"/>
    </source>
</evidence>
<accession>A0A4U8UKV9</accession>
<dbReference type="GO" id="GO:0005737">
    <property type="term" value="C:cytoplasm"/>
    <property type="evidence" value="ECO:0007669"/>
    <property type="project" value="UniProtKB-ARBA"/>
</dbReference>
<evidence type="ECO:0000313" key="3">
    <source>
        <dbReference type="EMBL" id="TMS33371.1"/>
    </source>
</evidence>
<dbReference type="InterPro" id="IPR051513">
    <property type="entry name" value="Tectonin_beta-prop"/>
</dbReference>
<dbReference type="STRING" id="34508.A0A4U8UKV9"/>
<dbReference type="InterPro" id="IPR006624">
    <property type="entry name" value="Beta-propeller_rpt_TECPR"/>
</dbReference>
<feature type="domain" description="TECPR1-like DysF" evidence="2">
    <location>
        <begin position="505"/>
        <end position="605"/>
    </location>
</feature>
<dbReference type="Pfam" id="PF06462">
    <property type="entry name" value="Hyd_WA"/>
    <property type="match status" value="3"/>
</dbReference>
<keyword evidence="1" id="KW-0677">Repeat</keyword>
<dbReference type="EMBL" id="AZBU02000001">
    <property type="protein sequence ID" value="TMS33371.1"/>
    <property type="molecule type" value="Genomic_DNA"/>
</dbReference>
<dbReference type="Proteomes" id="UP000298663">
    <property type="component" value="Chromosome X"/>
</dbReference>